<name>A0AAN7BLU4_9PEZI</name>
<keyword evidence="3" id="KW-1185">Reference proteome</keyword>
<reference evidence="2" key="1">
    <citation type="journal article" date="2023" name="Mol. Phylogenet. Evol.">
        <title>Genome-scale phylogeny and comparative genomics of the fungal order Sordariales.</title>
        <authorList>
            <person name="Hensen N."/>
            <person name="Bonometti L."/>
            <person name="Westerberg I."/>
            <person name="Brannstrom I.O."/>
            <person name="Guillou S."/>
            <person name="Cros-Aarteil S."/>
            <person name="Calhoun S."/>
            <person name="Haridas S."/>
            <person name="Kuo A."/>
            <person name="Mondo S."/>
            <person name="Pangilinan J."/>
            <person name="Riley R."/>
            <person name="LaButti K."/>
            <person name="Andreopoulos B."/>
            <person name="Lipzen A."/>
            <person name="Chen C."/>
            <person name="Yan M."/>
            <person name="Daum C."/>
            <person name="Ng V."/>
            <person name="Clum A."/>
            <person name="Steindorff A."/>
            <person name="Ohm R.A."/>
            <person name="Martin F."/>
            <person name="Silar P."/>
            <person name="Natvig D.O."/>
            <person name="Lalanne C."/>
            <person name="Gautier V."/>
            <person name="Ament-Velasquez S.L."/>
            <person name="Kruys A."/>
            <person name="Hutchinson M.I."/>
            <person name="Powell A.J."/>
            <person name="Barry K."/>
            <person name="Miller A.N."/>
            <person name="Grigoriev I.V."/>
            <person name="Debuchy R."/>
            <person name="Gladieux P."/>
            <person name="Hiltunen Thoren M."/>
            <person name="Johannesson H."/>
        </authorList>
    </citation>
    <scope>NUCLEOTIDE SEQUENCE</scope>
    <source>
        <strain evidence="2">CBS 990.96</strain>
    </source>
</reference>
<dbReference type="AlphaFoldDB" id="A0AAN7BLU4"/>
<evidence type="ECO:0000256" key="1">
    <source>
        <dbReference type="SAM" id="SignalP"/>
    </source>
</evidence>
<sequence length="143" mass="16112">MVGCILMIHLAVTSFLLHDMDASLGTRLEKTEFESCRMAESILSGAWNGQKGRKSIFIQTGWENQILVETALPKTAVRHFEVGNLVGIEERDRPTVRSYTKVHQYLKEVTVKVSVEINNLEENDKLCVANPVTLVDVRVQIVD</sequence>
<dbReference type="Proteomes" id="UP001301958">
    <property type="component" value="Unassembled WGS sequence"/>
</dbReference>
<evidence type="ECO:0000313" key="3">
    <source>
        <dbReference type="Proteomes" id="UP001301958"/>
    </source>
</evidence>
<feature type="chain" id="PRO_5043012419" evidence="1">
    <location>
        <begin position="23"/>
        <end position="143"/>
    </location>
</feature>
<gene>
    <name evidence="2" type="ORF">QBC38DRAFT_253978</name>
</gene>
<feature type="signal peptide" evidence="1">
    <location>
        <begin position="1"/>
        <end position="22"/>
    </location>
</feature>
<protein>
    <submittedName>
        <fullName evidence="2">Uncharacterized protein</fullName>
    </submittedName>
</protein>
<reference evidence="2" key="2">
    <citation type="submission" date="2023-05" db="EMBL/GenBank/DDBJ databases">
        <authorList>
            <consortium name="Lawrence Berkeley National Laboratory"/>
            <person name="Steindorff A."/>
            <person name="Hensen N."/>
            <person name="Bonometti L."/>
            <person name="Westerberg I."/>
            <person name="Brannstrom I.O."/>
            <person name="Guillou S."/>
            <person name="Cros-Aarteil S."/>
            <person name="Calhoun S."/>
            <person name="Haridas S."/>
            <person name="Kuo A."/>
            <person name="Mondo S."/>
            <person name="Pangilinan J."/>
            <person name="Riley R."/>
            <person name="Labutti K."/>
            <person name="Andreopoulos B."/>
            <person name="Lipzen A."/>
            <person name="Chen C."/>
            <person name="Yanf M."/>
            <person name="Daum C."/>
            <person name="Ng V."/>
            <person name="Clum A."/>
            <person name="Ohm R."/>
            <person name="Martin F."/>
            <person name="Silar P."/>
            <person name="Natvig D."/>
            <person name="Lalanne C."/>
            <person name="Gautier V."/>
            <person name="Ament-Velasquez S.L."/>
            <person name="Kruys A."/>
            <person name="Hutchinson M.I."/>
            <person name="Powell A.J."/>
            <person name="Barry K."/>
            <person name="Miller A.N."/>
            <person name="Grigoriev I.V."/>
            <person name="Debuchy R."/>
            <person name="Gladieux P."/>
            <person name="Thoren M.H."/>
            <person name="Johannesson H."/>
        </authorList>
    </citation>
    <scope>NUCLEOTIDE SEQUENCE</scope>
    <source>
        <strain evidence="2">CBS 990.96</strain>
    </source>
</reference>
<dbReference type="EMBL" id="MU865362">
    <property type="protein sequence ID" value="KAK4225622.1"/>
    <property type="molecule type" value="Genomic_DNA"/>
</dbReference>
<proteinExistence type="predicted"/>
<evidence type="ECO:0000313" key="2">
    <source>
        <dbReference type="EMBL" id="KAK4225622.1"/>
    </source>
</evidence>
<comment type="caution">
    <text evidence="2">The sequence shown here is derived from an EMBL/GenBank/DDBJ whole genome shotgun (WGS) entry which is preliminary data.</text>
</comment>
<organism evidence="2 3">
    <name type="scientific">Podospora fimiseda</name>
    <dbReference type="NCBI Taxonomy" id="252190"/>
    <lineage>
        <taxon>Eukaryota</taxon>
        <taxon>Fungi</taxon>
        <taxon>Dikarya</taxon>
        <taxon>Ascomycota</taxon>
        <taxon>Pezizomycotina</taxon>
        <taxon>Sordariomycetes</taxon>
        <taxon>Sordariomycetidae</taxon>
        <taxon>Sordariales</taxon>
        <taxon>Podosporaceae</taxon>
        <taxon>Podospora</taxon>
    </lineage>
</organism>
<keyword evidence="1" id="KW-0732">Signal</keyword>
<accession>A0AAN7BLU4</accession>